<dbReference type="REBASE" id="210265">
    <property type="entry name" value="MhyM60ORFAP"/>
</dbReference>
<dbReference type="SUPFAM" id="SSF52540">
    <property type="entry name" value="P-loop containing nucleoside triphosphate hydrolases"/>
    <property type="match status" value="2"/>
</dbReference>
<dbReference type="KEGG" id="mhyv:MHSN_00285"/>
<dbReference type="AlphaFoldDB" id="A0A4P1QFV5"/>
<feature type="domain" description="Helicase ATP-binding" evidence="1">
    <location>
        <begin position="60"/>
        <end position="252"/>
    </location>
</feature>
<dbReference type="Proteomes" id="UP000264882">
    <property type="component" value="Chromosome"/>
</dbReference>
<dbReference type="InterPro" id="IPR050742">
    <property type="entry name" value="Helicase_Restrict-Modif_Enz"/>
</dbReference>
<dbReference type="GO" id="GO:0005524">
    <property type="term" value="F:ATP binding"/>
    <property type="evidence" value="ECO:0007669"/>
    <property type="project" value="InterPro"/>
</dbReference>
<sequence length="872" mass="103185">MKTDNKNFLYEKINTLMEFLAKEKPKEIPEIIKNGLSSKIKLREYQKQAFLNYIFYFDKFKDNNNSIHTLFHMATGSGKTVIMAGLILYLYTKGYRKFLFFVNQTNVLEKTIGNFINSSSDKFLFKEVIEYEQKRIKIDKVDSFSENDNNIEIIFTTIQKLHKDLNSPKENSLTFDDFLDKKIVFISDESHHINSLTKKPTKSDSELESSWEMSVINAFKQNRENVMLEFTATCDLKDKNVLEKYKNKIVFNYPLSSFRESKYTKDFQNFATNSDLWSRTLIALIMSEYRKFLFAELKLNIKPVVMLKSQRILDSEKFYNIFFKQLVLIEPQEIRALKDTNIEILKSAIDYFEQRNDNLNSLINSLKNSFAQDNAIIMNNTSDNSIEKQLLLNSLEDEKNPIRIIFTVDMLNEGWDVLNLFDIVRLYDTRQGGDKSARKISNYTIKEAQLIGRGARYCPFDIGDPNTIFKRKYDNDLDNKYRILETMFFHSKNDSKYINELKKALIYIGLQDMNTIVREYKLKEEFKKSDFYRKGIIFSNQRISEDLSETGIDSEIKKEEIYYISQTINGNVTNLFDDDEIKLENEQVTSFYFNSINLNILLGAIDCFEQLKFNVLKNKFSKLSSKEEFLISNKYLGDIKINIKHKRDKLSTKIIYEAVKFALSKISSYITEIKPKYKGTKKFIPNKICNILRNKKINFNNISSNSGYGVSQNQSIDENLQLNLKTEDWYVYEDNYGTDQEKAFIKKFVENIKCELDKKQLNYYVIRNERIPELAIYTFDSGERIEPDFILFVMKKNEEYYQCYVEPKGEHLMEKDKWKETFLLSLNEFYEVDKEYEKYKILGFPFFNTDKNKFEKFQKEVINLLNKIKNIE</sequence>
<dbReference type="SMART" id="SM00487">
    <property type="entry name" value="DEXDc"/>
    <property type="match status" value="1"/>
</dbReference>
<accession>A0A4P1QFV5</accession>
<reference evidence="2 3" key="1">
    <citation type="submission" date="2014-06" db="EMBL/GenBank/DDBJ databases">
        <title>The Whole Genome Sequence of Mycoplasma hyosynoviae strain ATCC 27095.</title>
        <authorList>
            <person name="Calcutt M.J."/>
            <person name="Foecking M.F."/>
        </authorList>
    </citation>
    <scope>NUCLEOTIDE SEQUENCE [LARGE SCALE GENOMIC DNA]</scope>
    <source>
        <strain evidence="2 3">M60</strain>
    </source>
</reference>
<gene>
    <name evidence="2" type="ORF">MHSN_00285</name>
</gene>
<dbReference type="InterPro" id="IPR027417">
    <property type="entry name" value="P-loop_NTPase"/>
</dbReference>
<evidence type="ECO:0000259" key="1">
    <source>
        <dbReference type="PROSITE" id="PS51192"/>
    </source>
</evidence>
<dbReference type="PANTHER" id="PTHR47396">
    <property type="entry name" value="TYPE I RESTRICTION ENZYME ECOKI R PROTEIN"/>
    <property type="match status" value="1"/>
</dbReference>
<evidence type="ECO:0000313" key="3">
    <source>
        <dbReference type="Proteomes" id="UP000264882"/>
    </source>
</evidence>
<protein>
    <submittedName>
        <fullName evidence="2">Type III restriction enzyme, res subunit</fullName>
    </submittedName>
</protein>
<dbReference type="InterPro" id="IPR014001">
    <property type="entry name" value="Helicase_ATP-bd"/>
</dbReference>
<dbReference type="Gene3D" id="3.40.50.300">
    <property type="entry name" value="P-loop containing nucleotide triphosphate hydrolases"/>
    <property type="match status" value="2"/>
</dbReference>
<dbReference type="RefSeq" id="WP_119864002.1">
    <property type="nucleotide sequence ID" value="NZ_CP008748.1"/>
</dbReference>
<name>A0A4P1QFV5_9BACT</name>
<dbReference type="PANTHER" id="PTHR47396:SF1">
    <property type="entry name" value="ATP-DEPENDENT HELICASE IRC3-RELATED"/>
    <property type="match status" value="1"/>
</dbReference>
<keyword evidence="3" id="KW-1185">Reference proteome</keyword>
<dbReference type="PROSITE" id="PS51192">
    <property type="entry name" value="HELICASE_ATP_BIND_1"/>
    <property type="match status" value="1"/>
</dbReference>
<dbReference type="GO" id="GO:0016787">
    <property type="term" value="F:hydrolase activity"/>
    <property type="evidence" value="ECO:0007669"/>
    <property type="project" value="InterPro"/>
</dbReference>
<dbReference type="EMBL" id="CP008748">
    <property type="protein sequence ID" value="ASI53663.1"/>
    <property type="molecule type" value="Genomic_DNA"/>
</dbReference>
<evidence type="ECO:0000313" key="2">
    <source>
        <dbReference type="EMBL" id="ASI53663.1"/>
    </source>
</evidence>
<organism evidence="2 3">
    <name type="scientific">Metamycoplasma hyosynoviae</name>
    <dbReference type="NCBI Taxonomy" id="29559"/>
    <lineage>
        <taxon>Bacteria</taxon>
        <taxon>Bacillati</taxon>
        <taxon>Mycoplasmatota</taxon>
        <taxon>Mycoplasmoidales</taxon>
        <taxon>Metamycoplasmataceae</taxon>
        <taxon>Metamycoplasma</taxon>
    </lineage>
</organism>
<proteinExistence type="predicted"/>
<dbReference type="GO" id="GO:0003677">
    <property type="term" value="F:DNA binding"/>
    <property type="evidence" value="ECO:0007669"/>
    <property type="project" value="InterPro"/>
</dbReference>
<dbReference type="Pfam" id="PF04851">
    <property type="entry name" value="ResIII"/>
    <property type="match status" value="1"/>
</dbReference>
<dbReference type="InterPro" id="IPR006935">
    <property type="entry name" value="Helicase/UvrB_N"/>
</dbReference>
<dbReference type="GO" id="GO:0005829">
    <property type="term" value="C:cytosol"/>
    <property type="evidence" value="ECO:0007669"/>
    <property type="project" value="TreeGrafter"/>
</dbReference>